<feature type="region of interest" description="Disordered" evidence="8">
    <location>
        <begin position="255"/>
        <end position="301"/>
    </location>
</feature>
<feature type="compositionally biased region" description="Polar residues" evidence="8">
    <location>
        <begin position="257"/>
        <end position="266"/>
    </location>
</feature>
<dbReference type="Pfam" id="PF24105">
    <property type="entry name" value="Beta-prop_CAF1B_HIR1"/>
    <property type="match status" value="2"/>
</dbReference>
<evidence type="ECO:0000256" key="1">
    <source>
        <dbReference type="ARBA" id="ARBA00004123"/>
    </source>
</evidence>
<keyword evidence="4" id="KW-0227">DNA damage</keyword>
<evidence type="ECO:0000256" key="5">
    <source>
        <dbReference type="ARBA" id="ARBA00023204"/>
    </source>
</evidence>
<feature type="compositionally biased region" description="Low complexity" evidence="8">
    <location>
        <begin position="282"/>
        <end position="301"/>
    </location>
</feature>
<feature type="compositionally biased region" description="Low complexity" evidence="8">
    <location>
        <begin position="575"/>
        <end position="610"/>
    </location>
</feature>
<feature type="region of interest" description="Disordered" evidence="8">
    <location>
        <begin position="556"/>
        <end position="642"/>
    </location>
</feature>
<dbReference type="GO" id="GO:0006334">
    <property type="term" value="P:nucleosome assembly"/>
    <property type="evidence" value="ECO:0007669"/>
    <property type="project" value="TreeGrafter"/>
</dbReference>
<dbReference type="InterPro" id="IPR045145">
    <property type="entry name" value="PTHR15271"/>
</dbReference>
<evidence type="ECO:0000313" key="11">
    <source>
        <dbReference type="Proteomes" id="UP000694044"/>
    </source>
</evidence>
<organism evidence="10 11">
    <name type="scientific">Phytophthora pseudosyringae</name>
    <dbReference type="NCBI Taxonomy" id="221518"/>
    <lineage>
        <taxon>Eukaryota</taxon>
        <taxon>Sar</taxon>
        <taxon>Stramenopiles</taxon>
        <taxon>Oomycota</taxon>
        <taxon>Peronosporomycetes</taxon>
        <taxon>Peronosporales</taxon>
        <taxon>Peronosporaceae</taxon>
        <taxon>Phytophthora</taxon>
    </lineage>
</organism>
<dbReference type="GO" id="GO:0006335">
    <property type="term" value="P:DNA replication-dependent chromatin assembly"/>
    <property type="evidence" value="ECO:0007669"/>
    <property type="project" value="InterPro"/>
</dbReference>
<evidence type="ECO:0000256" key="8">
    <source>
        <dbReference type="SAM" id="MobiDB-lite"/>
    </source>
</evidence>
<evidence type="ECO:0000256" key="2">
    <source>
        <dbReference type="ARBA" id="ARBA00022574"/>
    </source>
</evidence>
<keyword evidence="11" id="KW-1185">Reference proteome</keyword>
<keyword evidence="5" id="KW-0234">DNA repair</keyword>
<dbReference type="PANTHER" id="PTHR15271">
    <property type="entry name" value="CHROMATIN ASSEMBLY FACTOR 1 SUBUNIT B"/>
    <property type="match status" value="1"/>
</dbReference>
<feature type="repeat" description="WD" evidence="7">
    <location>
        <begin position="151"/>
        <end position="192"/>
    </location>
</feature>
<dbReference type="GO" id="GO:0033186">
    <property type="term" value="C:CAF-1 complex"/>
    <property type="evidence" value="ECO:0007669"/>
    <property type="project" value="TreeGrafter"/>
</dbReference>
<proteinExistence type="predicted"/>
<dbReference type="OrthoDB" id="71227at2759"/>
<evidence type="ECO:0000256" key="7">
    <source>
        <dbReference type="PROSITE-ProRule" id="PRU00221"/>
    </source>
</evidence>
<dbReference type="GO" id="GO:0006281">
    <property type="term" value="P:DNA repair"/>
    <property type="evidence" value="ECO:0007669"/>
    <property type="project" value="UniProtKB-KW"/>
</dbReference>
<reference evidence="10" key="1">
    <citation type="submission" date="2021-02" db="EMBL/GenBank/DDBJ databases">
        <authorList>
            <person name="Palmer J.M."/>
        </authorList>
    </citation>
    <scope>NUCLEOTIDE SEQUENCE</scope>
    <source>
        <strain evidence="10">SCRP734</strain>
    </source>
</reference>
<dbReference type="InterPro" id="IPR055410">
    <property type="entry name" value="Beta-prop_CAF1B_HIR1"/>
</dbReference>
<dbReference type="PROSITE" id="PS50294">
    <property type="entry name" value="WD_REPEATS_REGION"/>
    <property type="match status" value="2"/>
</dbReference>
<dbReference type="SMART" id="SM00320">
    <property type="entry name" value="WD40"/>
    <property type="match status" value="5"/>
</dbReference>
<feature type="region of interest" description="Disordered" evidence="8">
    <location>
        <begin position="488"/>
        <end position="535"/>
    </location>
</feature>
<evidence type="ECO:0000313" key="10">
    <source>
        <dbReference type="EMBL" id="KAG7382774.1"/>
    </source>
</evidence>
<evidence type="ECO:0000256" key="6">
    <source>
        <dbReference type="ARBA" id="ARBA00023242"/>
    </source>
</evidence>
<feature type="repeat" description="WD" evidence="7">
    <location>
        <begin position="93"/>
        <end position="125"/>
    </location>
</feature>
<feature type="compositionally biased region" description="Polar residues" evidence="8">
    <location>
        <begin position="503"/>
        <end position="522"/>
    </location>
</feature>
<dbReference type="InterPro" id="IPR001680">
    <property type="entry name" value="WD40_rpt"/>
</dbReference>
<sequence length="642" mass="68226">MATTTAAPTPAAVRVATPEIRLHCGPTGLNEAVLSLDFLRPEAGDSATATDKPLLATGGADKEIKLWRVGESASESGGPEAKGGVALEFVFSLSGHDRSVNCVRFSPSGAYLASASDDTSIILWSKPKTAGDDWRWDRISSLSDVGRTILSLGHKGDITDLSWSPDSAFLVSSSVDNRCVIWDVEKGDVAERRKDHTQYVQGVAWDPLNEFIVTEGNDRTCRVYSLSGFGAATRPNGKKQGRKFMCIQTLKTREFPSKQSGPNSLTAAAKLDDEEDKDSSKKAAVPAEGAAAADAATKAPAAPKHRMFLDDTCPAFARRPAWTPDGSYFLAPTGTFRASESASPVNTVYAFSRGNLSRPTLHLPGQEKASLAVRCSPLLYEQRRQVDQTEGSPVPNLFKTEYRSVFAVITLDAVVIYDTQQAHPICTIKGLHYADLTDATWTADGQTLSISSTDGYISFIHFEAGFFGTSISRKDQLVLNGNKMQRMFATPKKVRKKARGPAQASSKEQTPSKSVTAKQKTQPADPIKRAFQNSEGSTAANAINVLQVRKKRKISPTLVQDAATPPSASAGPHVPETANSTPTASTPPASAPAANTSSTENAVADASGPSPSEPAPPQAKPSAAGPTETHAPAGTFDDPLNI</sequence>
<keyword evidence="2 7" id="KW-0853">WD repeat</keyword>
<dbReference type="EMBL" id="JAGDFM010000197">
    <property type="protein sequence ID" value="KAG7382774.1"/>
    <property type="molecule type" value="Genomic_DNA"/>
</dbReference>
<gene>
    <name evidence="10" type="primary">CHAF1B</name>
    <name evidence="10" type="ORF">PHYPSEUDO_004348</name>
</gene>
<comment type="subcellular location">
    <subcellularLocation>
        <location evidence="1">Nucleus</location>
    </subcellularLocation>
</comment>
<dbReference type="PROSITE" id="PS00678">
    <property type="entry name" value="WD_REPEATS_1"/>
    <property type="match status" value="1"/>
</dbReference>
<evidence type="ECO:0000256" key="4">
    <source>
        <dbReference type="ARBA" id="ARBA00022763"/>
    </source>
</evidence>
<name>A0A8T1VTF5_9STRA</name>
<accession>A0A8T1VTF5</accession>
<feature type="domain" description="CAF1B/HIR1 beta-propeller" evidence="9">
    <location>
        <begin position="14"/>
        <end position="228"/>
    </location>
</feature>
<dbReference type="AlphaFoldDB" id="A0A8T1VTF5"/>
<evidence type="ECO:0000259" key="9">
    <source>
        <dbReference type="Pfam" id="PF24105"/>
    </source>
</evidence>
<evidence type="ECO:0000256" key="3">
    <source>
        <dbReference type="ARBA" id="ARBA00022737"/>
    </source>
</evidence>
<dbReference type="PANTHER" id="PTHR15271:SF4">
    <property type="entry name" value="CHROMATIN ASSEMBLY FACTOR 1 SUBUNIT B"/>
    <property type="match status" value="1"/>
</dbReference>
<dbReference type="GO" id="GO:0005634">
    <property type="term" value="C:nucleus"/>
    <property type="evidence" value="ECO:0007669"/>
    <property type="project" value="UniProtKB-SubCell"/>
</dbReference>
<keyword evidence="6" id="KW-0539">Nucleus</keyword>
<feature type="domain" description="CAF1B/HIR1 beta-propeller" evidence="9">
    <location>
        <begin position="300"/>
        <end position="464"/>
    </location>
</feature>
<dbReference type="InterPro" id="IPR019775">
    <property type="entry name" value="WD40_repeat_CS"/>
</dbReference>
<protein>
    <submittedName>
        <fullName evidence="10">Chromatin assembly factor 1 subunit B</fullName>
    </submittedName>
</protein>
<feature type="repeat" description="WD" evidence="7">
    <location>
        <begin position="193"/>
        <end position="227"/>
    </location>
</feature>
<comment type="caution">
    <text evidence="10">The sequence shown here is derived from an EMBL/GenBank/DDBJ whole genome shotgun (WGS) entry which is preliminary data.</text>
</comment>
<dbReference type="Proteomes" id="UP000694044">
    <property type="component" value="Unassembled WGS sequence"/>
</dbReference>
<keyword evidence="3" id="KW-0677">Repeat</keyword>
<dbReference type="PROSITE" id="PS50082">
    <property type="entry name" value="WD_REPEATS_2"/>
    <property type="match status" value="3"/>
</dbReference>